<evidence type="ECO:0000256" key="1">
    <source>
        <dbReference type="SAM" id="MobiDB-lite"/>
    </source>
</evidence>
<keyword evidence="2" id="KW-1133">Transmembrane helix</keyword>
<dbReference type="PANTHER" id="PTHR44825">
    <property type="match status" value="1"/>
</dbReference>
<dbReference type="PANTHER" id="PTHR44825:SF1">
    <property type="entry name" value="DNAJ HOMOLOG SUBFAMILY C MEMBER 4"/>
    <property type="match status" value="1"/>
</dbReference>
<dbReference type="PRINTS" id="PR00625">
    <property type="entry name" value="JDOMAIN"/>
</dbReference>
<dbReference type="OrthoDB" id="9779622at2"/>
<feature type="compositionally biased region" description="Polar residues" evidence="1">
    <location>
        <begin position="351"/>
        <end position="365"/>
    </location>
</feature>
<feature type="region of interest" description="Disordered" evidence="1">
    <location>
        <begin position="348"/>
        <end position="393"/>
    </location>
</feature>
<protein>
    <recommendedName>
        <fullName evidence="3">J domain-containing protein</fullName>
    </recommendedName>
</protein>
<dbReference type="PROSITE" id="PS50076">
    <property type="entry name" value="DNAJ_2"/>
    <property type="match status" value="1"/>
</dbReference>
<gene>
    <name evidence="4" type="ORF">CRI94_00485</name>
</gene>
<dbReference type="InterPro" id="IPR001623">
    <property type="entry name" value="DnaJ_domain"/>
</dbReference>
<keyword evidence="2" id="KW-0812">Transmembrane</keyword>
<feature type="compositionally biased region" description="Polar residues" evidence="1">
    <location>
        <begin position="77"/>
        <end position="108"/>
    </location>
</feature>
<organism evidence="4 5">
    <name type="scientific">Longibacter salinarum</name>
    <dbReference type="NCBI Taxonomy" id="1850348"/>
    <lineage>
        <taxon>Bacteria</taxon>
        <taxon>Pseudomonadati</taxon>
        <taxon>Rhodothermota</taxon>
        <taxon>Rhodothermia</taxon>
        <taxon>Rhodothermales</taxon>
        <taxon>Salisaetaceae</taxon>
        <taxon>Longibacter</taxon>
    </lineage>
</organism>
<evidence type="ECO:0000259" key="3">
    <source>
        <dbReference type="PROSITE" id="PS50076"/>
    </source>
</evidence>
<evidence type="ECO:0000313" key="5">
    <source>
        <dbReference type="Proteomes" id="UP000220102"/>
    </source>
</evidence>
<evidence type="ECO:0000256" key="2">
    <source>
        <dbReference type="SAM" id="Phobius"/>
    </source>
</evidence>
<feature type="transmembrane region" description="Helical" evidence="2">
    <location>
        <begin position="321"/>
        <end position="341"/>
    </location>
</feature>
<feature type="region of interest" description="Disordered" evidence="1">
    <location>
        <begin position="71"/>
        <end position="108"/>
    </location>
</feature>
<dbReference type="Pfam" id="PF00226">
    <property type="entry name" value="DnaJ"/>
    <property type="match status" value="1"/>
</dbReference>
<sequence>MVEKDLYSVLGVASDASQNEIRDAYIRISRVVHPDRFNENEQPVEWRQANKMLKEANQAYEILSDTDKRAQYDRARASSQSSTSKRGQKTSSRAASNQERSGTATSAPMNAGRAVFSDLPENVRKRLLDRQDGKAGRQWDAQTDGVFWKYVWLIVPCGWFWLLFTFASENQWGESELFWLSLITVAVSLFIGRQAHWIWRWHKSNLKCRFYVTPLYFVQAHLDEVRWWPLLSLQDLKVTHNHRNGGYQNTDIQLIFSEETWEVTISSKHDAESLLDGMRKVDQKMRQAAEKKQWGYFAEHDDFRSATSQDMKRGWLTKVRGLAYGLPLTAGLILMLAAFSINVDNPPGPSTSPALSGERTNTSRSPRPVPQETEAPRNTFDAPPQPLPRSGDVKRYHTGRAVAPLEIRTRAVERDYADRHYFVKITDYETDRRIATAFVRGGDTTKISVPLGTFRLKYATGETWYGENLHFGPETVYSEADQALYFADQGNQYSGYTVELFLQRNGNLRTDRIGRDEF</sequence>
<dbReference type="SUPFAM" id="SSF46565">
    <property type="entry name" value="Chaperone J-domain"/>
    <property type="match status" value="1"/>
</dbReference>
<keyword evidence="2" id="KW-0472">Membrane</keyword>
<accession>A0A2A8D1X2</accession>
<comment type="caution">
    <text evidence="4">The sequence shown here is derived from an EMBL/GenBank/DDBJ whole genome shotgun (WGS) entry which is preliminary data.</text>
</comment>
<dbReference type="SMART" id="SM00271">
    <property type="entry name" value="DnaJ"/>
    <property type="match status" value="1"/>
</dbReference>
<reference evidence="4 5" key="1">
    <citation type="submission" date="2017-10" db="EMBL/GenBank/DDBJ databases">
        <title>Draft genome of Longibacter Salinarum.</title>
        <authorList>
            <person name="Goh K.M."/>
            <person name="Shamsir M.S."/>
            <person name="Lim S.W."/>
        </authorList>
    </citation>
    <scope>NUCLEOTIDE SEQUENCE [LARGE SCALE GENOMIC DNA]</scope>
    <source>
        <strain evidence="4 5">KCTC 52045</strain>
    </source>
</reference>
<evidence type="ECO:0000313" key="4">
    <source>
        <dbReference type="EMBL" id="PEN14807.1"/>
    </source>
</evidence>
<feature type="transmembrane region" description="Helical" evidence="2">
    <location>
        <begin position="147"/>
        <end position="166"/>
    </location>
</feature>
<dbReference type="InterPro" id="IPR036869">
    <property type="entry name" value="J_dom_sf"/>
</dbReference>
<dbReference type="EMBL" id="PDEQ01000001">
    <property type="protein sequence ID" value="PEN14807.1"/>
    <property type="molecule type" value="Genomic_DNA"/>
</dbReference>
<dbReference type="Proteomes" id="UP000220102">
    <property type="component" value="Unassembled WGS sequence"/>
</dbReference>
<dbReference type="RefSeq" id="WP_098073703.1">
    <property type="nucleotide sequence ID" value="NZ_PDEQ01000001.1"/>
</dbReference>
<name>A0A2A8D1X2_9BACT</name>
<dbReference type="CDD" id="cd06257">
    <property type="entry name" value="DnaJ"/>
    <property type="match status" value="1"/>
</dbReference>
<dbReference type="AlphaFoldDB" id="A0A2A8D1X2"/>
<feature type="transmembrane region" description="Helical" evidence="2">
    <location>
        <begin position="178"/>
        <end position="199"/>
    </location>
</feature>
<dbReference type="InterPro" id="IPR052763">
    <property type="entry name" value="DnaJ_C4"/>
</dbReference>
<feature type="domain" description="J" evidence="3">
    <location>
        <begin position="5"/>
        <end position="76"/>
    </location>
</feature>
<dbReference type="Gene3D" id="1.10.287.110">
    <property type="entry name" value="DnaJ domain"/>
    <property type="match status" value="1"/>
</dbReference>
<keyword evidence="5" id="KW-1185">Reference proteome</keyword>
<proteinExistence type="predicted"/>